<keyword evidence="2" id="KW-1185">Reference proteome</keyword>
<comment type="caution">
    <text evidence="1">The sequence shown here is derived from an EMBL/GenBank/DDBJ whole genome shotgun (WGS) entry which is preliminary data.</text>
</comment>
<protein>
    <submittedName>
        <fullName evidence="1">Uncharacterized protein</fullName>
    </submittedName>
</protein>
<gene>
    <name evidence="1" type="ORF">TSAR_016247</name>
</gene>
<organism evidence="1 2">
    <name type="scientific">Trichomalopsis sarcophagae</name>
    <dbReference type="NCBI Taxonomy" id="543379"/>
    <lineage>
        <taxon>Eukaryota</taxon>
        <taxon>Metazoa</taxon>
        <taxon>Ecdysozoa</taxon>
        <taxon>Arthropoda</taxon>
        <taxon>Hexapoda</taxon>
        <taxon>Insecta</taxon>
        <taxon>Pterygota</taxon>
        <taxon>Neoptera</taxon>
        <taxon>Endopterygota</taxon>
        <taxon>Hymenoptera</taxon>
        <taxon>Apocrita</taxon>
        <taxon>Proctotrupomorpha</taxon>
        <taxon>Chalcidoidea</taxon>
        <taxon>Pteromalidae</taxon>
        <taxon>Pteromalinae</taxon>
        <taxon>Trichomalopsis</taxon>
    </lineage>
</organism>
<dbReference type="EMBL" id="NNAY01003050">
    <property type="protein sequence ID" value="OXU20054.1"/>
    <property type="molecule type" value="Genomic_DNA"/>
</dbReference>
<name>A0A232ENX3_9HYME</name>
<proteinExistence type="predicted"/>
<dbReference type="AlphaFoldDB" id="A0A232ENX3"/>
<evidence type="ECO:0000313" key="1">
    <source>
        <dbReference type="EMBL" id="OXU20054.1"/>
    </source>
</evidence>
<dbReference type="Proteomes" id="UP000215335">
    <property type="component" value="Unassembled WGS sequence"/>
</dbReference>
<evidence type="ECO:0000313" key="2">
    <source>
        <dbReference type="Proteomes" id="UP000215335"/>
    </source>
</evidence>
<sequence length="262" mass="29293">MTTSTRSVREKAAISKLQLSNVNKTNIAAVGKLILNQSQTHQYTTGREILVRPDEIMTSGAGNALGSVAQWTAAKSQETKLPPLNREQQGQNKFSRFCLSFSRHCKLPWQLYYASSWKILKAASGFSKATMRRAVALFLVLSADNALTESILTGRQAPVGCEQVHSISEWILADSARIWPGRGFNKEPLTLNYKSVHPTINENFVNIDGNESSFVIQWFLGPLNTNIVTATLSEVPGSQGKQYQRRIQEFHGKLMKYFVETR</sequence>
<reference evidence="1 2" key="1">
    <citation type="journal article" date="2017" name="Curr. Biol.">
        <title>The Evolution of Venom by Co-option of Single-Copy Genes.</title>
        <authorList>
            <person name="Martinson E.O."/>
            <person name="Mrinalini"/>
            <person name="Kelkar Y.D."/>
            <person name="Chang C.H."/>
            <person name="Werren J.H."/>
        </authorList>
    </citation>
    <scope>NUCLEOTIDE SEQUENCE [LARGE SCALE GENOMIC DNA]</scope>
    <source>
        <strain evidence="1 2">Alberta</strain>
        <tissue evidence="1">Whole body</tissue>
    </source>
</reference>
<accession>A0A232ENX3</accession>